<accession>A0AAN9H499</accession>
<proteinExistence type="predicted"/>
<organism evidence="2 3">
    <name type="scientific">Phoxinus phoxinus</name>
    <name type="common">Eurasian minnow</name>
    <dbReference type="NCBI Taxonomy" id="58324"/>
    <lineage>
        <taxon>Eukaryota</taxon>
        <taxon>Metazoa</taxon>
        <taxon>Chordata</taxon>
        <taxon>Craniata</taxon>
        <taxon>Vertebrata</taxon>
        <taxon>Euteleostomi</taxon>
        <taxon>Actinopterygii</taxon>
        <taxon>Neopterygii</taxon>
        <taxon>Teleostei</taxon>
        <taxon>Ostariophysi</taxon>
        <taxon>Cypriniformes</taxon>
        <taxon>Leuciscidae</taxon>
        <taxon>Phoxininae</taxon>
        <taxon>Phoxinus</taxon>
    </lineage>
</organism>
<protein>
    <submittedName>
        <fullName evidence="2">Uncharacterized protein</fullName>
    </submittedName>
</protein>
<dbReference type="Proteomes" id="UP001364617">
    <property type="component" value="Unassembled WGS sequence"/>
</dbReference>
<keyword evidence="3" id="KW-1185">Reference proteome</keyword>
<evidence type="ECO:0000256" key="1">
    <source>
        <dbReference type="SAM" id="MobiDB-lite"/>
    </source>
</evidence>
<feature type="compositionally biased region" description="Polar residues" evidence="1">
    <location>
        <begin position="545"/>
        <end position="554"/>
    </location>
</feature>
<comment type="caution">
    <text evidence="2">The sequence shown here is derived from an EMBL/GenBank/DDBJ whole genome shotgun (WGS) entry which is preliminary data.</text>
</comment>
<evidence type="ECO:0000313" key="3">
    <source>
        <dbReference type="Proteomes" id="UP001364617"/>
    </source>
</evidence>
<feature type="region of interest" description="Disordered" evidence="1">
    <location>
        <begin position="75"/>
        <end position="102"/>
    </location>
</feature>
<reference evidence="2 3" key="1">
    <citation type="submission" date="2024-02" db="EMBL/GenBank/DDBJ databases">
        <title>Chromosome-level genome assembly of the Eurasian Minnow (Phoxinus phoxinus).</title>
        <authorList>
            <person name="Oriowo T.O."/>
            <person name="Martin S."/>
            <person name="Stange M."/>
            <person name="Chrysostomakis Y."/>
            <person name="Brown T."/>
            <person name="Winkler S."/>
            <person name="Kukowka S."/>
            <person name="Myers E.W."/>
            <person name="Bohne A."/>
        </authorList>
    </citation>
    <scope>NUCLEOTIDE SEQUENCE [LARGE SCALE GENOMIC DNA]</scope>
    <source>
        <strain evidence="2">ZFMK-TIS-60720</strain>
        <tissue evidence="2">Whole Organism</tissue>
    </source>
</reference>
<sequence>MSAKPLSADEFRRNDDEFRYKMEAIFQKYSSLNDPGIDVCLKTMTCMTVRGPVPIDSAEGERELEELKTRVKADYSMRESEDHDNDQMDVSGVTEDDLNGSGQKENSVNLWHGGLNNTSYGSLWDELSQPKEEDEELEKTLSSHGSTLLDVYPSMLNQIGKAYRRQHVTDTARAVVQKYRRKHWQAGPTHHNSSFRNGHNCTLNETTDISFTNQSPVQRNISNCFKGSDKLQNLLKNEPKSSPLKNSSYEASACFYSPKYRRKHWQAGPTHHNSSFRNGHNCTLNETTDISFTNQSPVQRNISNCFKGSDKLQNLLKNEPKSSPLKNSSYEASACFYSPRRNSADLSGVTDESPWTDLHLTRKPEQNTALVIDLSTPPYSASPSFSDQSPNLDQTYDVGPTSHAVPASNVFTSPRRSKACPSIIDQRGMSIISQTFSLDKDCIRDRLHSPVSSPQRGLIGVLSSSGKSSFRPSVLNMEKQLNSTASPKQRSPVHHLAHTEALRSPYGAKHVVLSSPRQHVYDRADRSLSKAEKPFHFTPSKRQRSLSGPQSTYSFNEPQIDAEFRKLYHHFICRGTSSPCPSSHCHLCERHSKETFQSPSFASSSMSALALTPLRTKLKKRQRQPEVEESLRFKRFRESRSPLKHLQLTGRCVNSGMSELTEDKLTWDRAVLLQCPSPQFLRGTGNLRRIREAKLRMQINQRALSWRDAPSDIHPVEAVSPMRPFNQGTVSLSPSLSRRRLQYGLLQ</sequence>
<feature type="region of interest" description="Disordered" evidence="1">
    <location>
        <begin position="531"/>
        <end position="554"/>
    </location>
</feature>
<name>A0AAN9H499_9TELE</name>
<evidence type="ECO:0000313" key="2">
    <source>
        <dbReference type="EMBL" id="KAK7150377.1"/>
    </source>
</evidence>
<gene>
    <name evidence="2" type="ORF">R3I93_011587</name>
</gene>
<dbReference type="EMBL" id="JAYKXH010000012">
    <property type="protein sequence ID" value="KAK7150377.1"/>
    <property type="molecule type" value="Genomic_DNA"/>
</dbReference>
<dbReference type="AlphaFoldDB" id="A0AAN9H499"/>